<dbReference type="CDD" id="cd13401">
    <property type="entry name" value="Slt70-like"/>
    <property type="match status" value="1"/>
</dbReference>
<dbReference type="GO" id="GO:0008933">
    <property type="term" value="F:peptidoglycan lytic transglycosylase activity"/>
    <property type="evidence" value="ECO:0007669"/>
    <property type="project" value="InterPro"/>
</dbReference>
<dbReference type="PANTHER" id="PTHR37423">
    <property type="entry name" value="SOLUBLE LYTIC MUREIN TRANSGLYCOSYLASE-RELATED"/>
    <property type="match status" value="1"/>
</dbReference>
<feature type="signal peptide" evidence="4">
    <location>
        <begin position="1"/>
        <end position="26"/>
    </location>
</feature>
<dbReference type="InterPro" id="IPR023346">
    <property type="entry name" value="Lysozyme-like_dom_sf"/>
</dbReference>
<dbReference type="PROSITE" id="PS00922">
    <property type="entry name" value="TRANSGLYCOSYLASE"/>
    <property type="match status" value="1"/>
</dbReference>
<dbReference type="SUPFAM" id="SSF48435">
    <property type="entry name" value="Bacterial muramidases"/>
    <property type="match status" value="1"/>
</dbReference>
<comment type="caution">
    <text evidence="6">The sequence shown here is derived from an EMBL/GenBank/DDBJ whole genome shotgun (WGS) entry which is preliminary data.</text>
</comment>
<dbReference type="AlphaFoldDB" id="A0A7X0JLX6"/>
<protein>
    <submittedName>
        <fullName evidence="6">Soluble lytic murein transglycosylase</fullName>
        <ecNumber evidence="6">3.2.1.-</ecNumber>
    </submittedName>
</protein>
<reference evidence="6 7" key="1">
    <citation type="submission" date="2020-08" db="EMBL/GenBank/DDBJ databases">
        <title>The Agave Microbiome: Exploring the role of microbial communities in plant adaptations to desert environments.</title>
        <authorList>
            <person name="Partida-Martinez L.P."/>
        </authorList>
    </citation>
    <scope>NUCLEOTIDE SEQUENCE [LARGE SCALE GENOMIC DNA]</scope>
    <source>
        <strain evidence="6 7">AS3.12</strain>
    </source>
</reference>
<dbReference type="InterPro" id="IPR008939">
    <property type="entry name" value="Lytic_TGlycosylase_superhlx_U"/>
</dbReference>
<organism evidence="6 7">
    <name type="scientific">Rhizobium soli</name>
    <dbReference type="NCBI Taxonomy" id="424798"/>
    <lineage>
        <taxon>Bacteria</taxon>
        <taxon>Pseudomonadati</taxon>
        <taxon>Pseudomonadota</taxon>
        <taxon>Alphaproteobacteria</taxon>
        <taxon>Hyphomicrobiales</taxon>
        <taxon>Rhizobiaceae</taxon>
        <taxon>Rhizobium/Agrobacterium group</taxon>
        <taxon>Rhizobium</taxon>
    </lineage>
</organism>
<feature type="domain" description="Transglycosylase SLT" evidence="5">
    <location>
        <begin position="557"/>
        <end position="666"/>
    </location>
</feature>
<evidence type="ECO:0000259" key="5">
    <source>
        <dbReference type="Pfam" id="PF01464"/>
    </source>
</evidence>
<evidence type="ECO:0000256" key="1">
    <source>
        <dbReference type="ARBA" id="ARBA00007734"/>
    </source>
</evidence>
<dbReference type="Gene3D" id="1.25.20.10">
    <property type="entry name" value="Bacterial muramidases"/>
    <property type="match status" value="1"/>
</dbReference>
<dbReference type="RefSeq" id="WP_184654827.1">
    <property type="nucleotide sequence ID" value="NZ_JACHBU010000004.1"/>
</dbReference>
<evidence type="ECO:0000313" key="6">
    <source>
        <dbReference type="EMBL" id="MBB6509137.1"/>
    </source>
</evidence>
<dbReference type="InterPro" id="IPR008258">
    <property type="entry name" value="Transglycosylase_SLT_dom_1"/>
</dbReference>
<evidence type="ECO:0000256" key="4">
    <source>
        <dbReference type="SAM" id="SignalP"/>
    </source>
</evidence>
<dbReference type="GO" id="GO:0004553">
    <property type="term" value="F:hydrolase activity, hydrolyzing O-glycosyl compounds"/>
    <property type="evidence" value="ECO:0007669"/>
    <property type="project" value="InterPro"/>
</dbReference>
<dbReference type="Pfam" id="PF01464">
    <property type="entry name" value="SLT"/>
    <property type="match status" value="1"/>
</dbReference>
<dbReference type="GO" id="GO:0042597">
    <property type="term" value="C:periplasmic space"/>
    <property type="evidence" value="ECO:0007669"/>
    <property type="project" value="InterPro"/>
</dbReference>
<evidence type="ECO:0000256" key="2">
    <source>
        <dbReference type="ARBA" id="ARBA00009387"/>
    </source>
</evidence>
<dbReference type="GO" id="GO:0016020">
    <property type="term" value="C:membrane"/>
    <property type="evidence" value="ECO:0007669"/>
    <property type="project" value="InterPro"/>
</dbReference>
<feature type="chain" id="PRO_5031384528" evidence="4">
    <location>
        <begin position="27"/>
        <end position="719"/>
    </location>
</feature>
<keyword evidence="7" id="KW-1185">Reference proteome</keyword>
<evidence type="ECO:0000256" key="3">
    <source>
        <dbReference type="ARBA" id="ARBA00022729"/>
    </source>
</evidence>
<dbReference type="GO" id="GO:0000270">
    <property type="term" value="P:peptidoglycan metabolic process"/>
    <property type="evidence" value="ECO:0007669"/>
    <property type="project" value="InterPro"/>
</dbReference>
<name>A0A7X0JLX6_9HYPH</name>
<dbReference type="PANTHER" id="PTHR37423:SF2">
    <property type="entry name" value="MEMBRANE-BOUND LYTIC MUREIN TRANSGLYCOSYLASE C"/>
    <property type="match status" value="1"/>
</dbReference>
<sequence>MSKPVVILKTLWAALSISVAVLPAYAAPPGSNAGVAPLPFVRPDAPAAIPGFTTVPTPVPAPPTTPPATPALVPVPDITGAIPRMNRPLATPVPAPALKAGLDALSDNDAAQAIAMRDSLPEGSLDEKILTWAIATSGARGIPSSEIAAAQRRLVGWPGLSTLRAQSERALYRENPTPAQVLAAFGTTKPETPEGAVILSKALVASGKHADAGHILKNIWASEPLDKPMEDRILAEFSALLSPADHRARMDYLMYRSRGAQAKRFAELGGSQSLYKAWNAVIVNAKTAGPAIEAIDRSLASDPATLFVRIEYLRRQDKYQEAAALLAKAPRDAGRLINTSEWWNEQRIVARGLADLGDVRLAYRTVSDPMAALSTDKVDAEFHAGWYALRALNDPATAEKHFSRILAASSRPLSASRALYWLGRAAEAGGPGSSSEFYSRAARFPGTFYGQLAAARLGTRTLDVSYPTPSAADRQMFENREAVRAIARLDAAGHDRRSAALYKALGEELTSPGELALLSSRAEAQGDHALSLSIGKSAFSRGIDVAALAYPLGVIPTAANIEGSGKALAYAIARQESAFNPTAVSPANARGLLQILPTTAQGVARRHGLAFKADRLTSDAGYNATLGAHYLGEQIETFGGSYIMTFIAYNAGPKRVNEWIARYGDPRGKPIDEVVDWIERIPFPETRNYVQRVMENYQVYKVRLGQTSDIVTDLRLGRR</sequence>
<comment type="similarity">
    <text evidence="2">Belongs to the virb1 family.</text>
</comment>
<keyword evidence="6" id="KW-0378">Hydrolase</keyword>
<evidence type="ECO:0000313" key="7">
    <source>
        <dbReference type="Proteomes" id="UP000585437"/>
    </source>
</evidence>
<dbReference type="SUPFAM" id="SSF53955">
    <property type="entry name" value="Lysozyme-like"/>
    <property type="match status" value="1"/>
</dbReference>
<comment type="similarity">
    <text evidence="1">Belongs to the transglycosylase Slt family.</text>
</comment>
<dbReference type="EC" id="3.2.1.-" evidence="6"/>
<dbReference type="InterPro" id="IPR000189">
    <property type="entry name" value="Transglyc_AS"/>
</dbReference>
<proteinExistence type="inferred from homology"/>
<dbReference type="Proteomes" id="UP000585437">
    <property type="component" value="Unassembled WGS sequence"/>
</dbReference>
<keyword evidence="3 4" id="KW-0732">Signal</keyword>
<gene>
    <name evidence="6" type="ORF">F4695_002494</name>
</gene>
<dbReference type="Gene3D" id="1.10.530.10">
    <property type="match status" value="1"/>
</dbReference>
<accession>A0A7X0JLX6</accession>
<dbReference type="EMBL" id="JACHBU010000004">
    <property type="protein sequence ID" value="MBB6509137.1"/>
    <property type="molecule type" value="Genomic_DNA"/>
</dbReference>
<keyword evidence="6" id="KW-0326">Glycosidase</keyword>